<evidence type="ECO:0000313" key="2">
    <source>
        <dbReference type="Proteomes" id="UP000765509"/>
    </source>
</evidence>
<protein>
    <submittedName>
        <fullName evidence="1">Uncharacterized protein</fullName>
    </submittedName>
</protein>
<proteinExistence type="predicted"/>
<dbReference type="EMBL" id="AVOT02019928">
    <property type="protein sequence ID" value="MBW0507817.1"/>
    <property type="molecule type" value="Genomic_DNA"/>
</dbReference>
<keyword evidence="2" id="KW-1185">Reference proteome</keyword>
<organism evidence="1 2">
    <name type="scientific">Austropuccinia psidii MF-1</name>
    <dbReference type="NCBI Taxonomy" id="1389203"/>
    <lineage>
        <taxon>Eukaryota</taxon>
        <taxon>Fungi</taxon>
        <taxon>Dikarya</taxon>
        <taxon>Basidiomycota</taxon>
        <taxon>Pucciniomycotina</taxon>
        <taxon>Pucciniomycetes</taxon>
        <taxon>Pucciniales</taxon>
        <taxon>Sphaerophragmiaceae</taxon>
        <taxon>Austropuccinia</taxon>
    </lineage>
</organism>
<comment type="caution">
    <text evidence="1">The sequence shown here is derived from an EMBL/GenBank/DDBJ whole genome shotgun (WGS) entry which is preliminary data.</text>
</comment>
<dbReference type="AlphaFoldDB" id="A0A9Q3DTC3"/>
<dbReference type="OrthoDB" id="2516191at2759"/>
<evidence type="ECO:0000313" key="1">
    <source>
        <dbReference type="EMBL" id="MBW0507817.1"/>
    </source>
</evidence>
<accession>A0A9Q3DTC3</accession>
<dbReference type="Proteomes" id="UP000765509">
    <property type="component" value="Unassembled WGS sequence"/>
</dbReference>
<reference evidence="1" key="1">
    <citation type="submission" date="2021-03" db="EMBL/GenBank/DDBJ databases">
        <title>Draft genome sequence of rust myrtle Austropuccinia psidii MF-1, a brazilian biotype.</title>
        <authorList>
            <person name="Quecine M.C."/>
            <person name="Pachon D.M.R."/>
            <person name="Bonatelli M.L."/>
            <person name="Correr F.H."/>
            <person name="Franceschini L.M."/>
            <person name="Leite T.F."/>
            <person name="Margarido G.R.A."/>
            <person name="Almeida C.A."/>
            <person name="Ferrarezi J.A."/>
            <person name="Labate C.A."/>
        </authorList>
    </citation>
    <scope>NUCLEOTIDE SEQUENCE</scope>
    <source>
        <strain evidence="1">MF-1</strain>
    </source>
</reference>
<name>A0A9Q3DTC3_9BASI</name>
<gene>
    <name evidence="1" type="ORF">O181_047532</name>
</gene>
<sequence length="172" mass="19812">MPTEVEINIPVNKSSYQEFHLKSKMIKLNPHNRVQWSCQMGKYLTSRRFDDLLQPPSEATKVTPKSKQKNSSDLLLLWGYVSAELEGLLLDNKTSVYDTWEALGKIFRKNSILVICKTFYKLMSLRCEPESSLQTHIYKFQKTFAHYNSITSDKQLGMIISPVKAAATFLRS</sequence>